<dbReference type="EMBL" id="CP075546">
    <property type="protein sequence ID" value="QVV90432.1"/>
    <property type="molecule type" value="Genomic_DNA"/>
</dbReference>
<dbReference type="RefSeq" id="WP_214421202.1">
    <property type="nucleotide sequence ID" value="NZ_CP075546.1"/>
</dbReference>
<protein>
    <submittedName>
        <fullName evidence="1">Uncharacterized protein</fullName>
    </submittedName>
</protein>
<keyword evidence="2" id="KW-1185">Reference proteome</keyword>
<dbReference type="KEGG" id="mrtj:KHC33_08125"/>
<evidence type="ECO:0000313" key="1">
    <source>
        <dbReference type="EMBL" id="QVV90432.1"/>
    </source>
</evidence>
<gene>
    <name evidence="1" type="ORF">KHC33_08125</name>
</gene>
<sequence length="72" mass="8279">MVPEIESNTVRKDIADRGYRVIGNTPVIDDTAAAFEDSVETIIRNTEMEITLKYLLDEMERENNVNMMIRTS</sequence>
<dbReference type="AlphaFoldDB" id="A0A8E7EIS4"/>
<dbReference type="GeneID" id="65097143"/>
<organism evidence="1 2">
    <name type="scientific">Methanospirillum purgamenti</name>
    <dbReference type="NCBI Taxonomy" id="2834276"/>
    <lineage>
        <taxon>Archaea</taxon>
        <taxon>Methanobacteriati</taxon>
        <taxon>Methanobacteriota</taxon>
        <taxon>Stenosarchaea group</taxon>
        <taxon>Methanomicrobia</taxon>
        <taxon>Methanomicrobiales</taxon>
        <taxon>Methanospirillaceae</taxon>
        <taxon>Methanospirillum</taxon>
    </lineage>
</organism>
<evidence type="ECO:0000313" key="2">
    <source>
        <dbReference type="Proteomes" id="UP000680656"/>
    </source>
</evidence>
<accession>A0A8E7EIS4</accession>
<dbReference type="Proteomes" id="UP000680656">
    <property type="component" value="Chromosome"/>
</dbReference>
<name>A0A8E7EIS4_9EURY</name>
<reference evidence="1 2" key="1">
    <citation type="submission" date="2021-05" db="EMBL/GenBank/DDBJ databases">
        <title>A novel Methanospirillum isolate from a pyrite-forming mixed culture.</title>
        <authorList>
            <person name="Bunk B."/>
            <person name="Sproer C."/>
            <person name="Spring S."/>
            <person name="Pester M."/>
        </authorList>
    </citation>
    <scope>NUCLEOTIDE SEQUENCE [LARGE SCALE GENOMIC DNA]</scope>
    <source>
        <strain evidence="1 2">J.3.6.1-F.2.7.3</strain>
    </source>
</reference>
<proteinExistence type="predicted"/>